<feature type="domain" description="Methyltransferase" evidence="2">
    <location>
        <begin position="53"/>
        <end position="147"/>
    </location>
</feature>
<accession>A0A6G9XXP6</accession>
<dbReference type="PANTHER" id="PTHR43861:SF3">
    <property type="entry name" value="PUTATIVE (AFU_ORTHOLOGUE AFUA_2G14390)-RELATED"/>
    <property type="match status" value="1"/>
</dbReference>
<name>A0A6G9XXP6_NOCBR</name>
<evidence type="ECO:0000313" key="4">
    <source>
        <dbReference type="Proteomes" id="UP000501705"/>
    </source>
</evidence>
<evidence type="ECO:0000256" key="1">
    <source>
        <dbReference type="ARBA" id="ARBA00022679"/>
    </source>
</evidence>
<dbReference type="InterPro" id="IPR029063">
    <property type="entry name" value="SAM-dependent_MTases_sf"/>
</dbReference>
<dbReference type="PANTHER" id="PTHR43861">
    <property type="entry name" value="TRANS-ACONITATE 2-METHYLTRANSFERASE-RELATED"/>
    <property type="match status" value="1"/>
</dbReference>
<keyword evidence="1 3" id="KW-0808">Transferase</keyword>
<dbReference type="SUPFAM" id="SSF53335">
    <property type="entry name" value="S-adenosyl-L-methionine-dependent methyltransferases"/>
    <property type="match status" value="1"/>
</dbReference>
<dbReference type="AlphaFoldDB" id="A0A6G9XXP6"/>
<reference evidence="3 4" key="1">
    <citation type="journal article" date="2019" name="ACS Chem. Biol.">
        <title>Identification and Mobilization of a Cryptic Antibiotic Biosynthesis Gene Locus from a Human-Pathogenic Nocardia Isolate.</title>
        <authorList>
            <person name="Herisse M."/>
            <person name="Ishida K."/>
            <person name="Porter J.L."/>
            <person name="Howden B."/>
            <person name="Hertweck C."/>
            <person name="Stinear T.P."/>
            <person name="Pidot S.J."/>
        </authorList>
    </citation>
    <scope>NUCLEOTIDE SEQUENCE [LARGE SCALE GENOMIC DNA]</scope>
    <source>
        <strain evidence="3 4">AUSMDU00024985</strain>
    </source>
</reference>
<dbReference type="InterPro" id="IPR041698">
    <property type="entry name" value="Methyltransf_25"/>
</dbReference>
<evidence type="ECO:0000259" key="2">
    <source>
        <dbReference type="Pfam" id="PF13649"/>
    </source>
</evidence>
<evidence type="ECO:0000313" key="3">
    <source>
        <dbReference type="EMBL" id="QIS05715.1"/>
    </source>
</evidence>
<dbReference type="Pfam" id="PF13649">
    <property type="entry name" value="Methyltransf_25"/>
    <property type="match status" value="1"/>
</dbReference>
<organism evidence="3 4">
    <name type="scientific">Nocardia brasiliensis</name>
    <dbReference type="NCBI Taxonomy" id="37326"/>
    <lineage>
        <taxon>Bacteria</taxon>
        <taxon>Bacillati</taxon>
        <taxon>Actinomycetota</taxon>
        <taxon>Actinomycetes</taxon>
        <taxon>Mycobacteriales</taxon>
        <taxon>Nocardiaceae</taxon>
        <taxon>Nocardia</taxon>
    </lineage>
</organism>
<dbReference type="GO" id="GO:0032259">
    <property type="term" value="P:methylation"/>
    <property type="evidence" value="ECO:0007669"/>
    <property type="project" value="UniProtKB-KW"/>
</dbReference>
<dbReference type="Proteomes" id="UP000501705">
    <property type="component" value="Chromosome"/>
</dbReference>
<dbReference type="EMBL" id="CP046171">
    <property type="protein sequence ID" value="QIS05715.1"/>
    <property type="molecule type" value="Genomic_DNA"/>
</dbReference>
<dbReference type="Gene3D" id="3.40.50.150">
    <property type="entry name" value="Vaccinia Virus protein VP39"/>
    <property type="match status" value="1"/>
</dbReference>
<sequence length="219" mass="23690">MTETHSHGADAPEAGSTVEFWENFYQERERVWSGNPNFLLVREITGVPAGTALDLGCAEGADAIWLAQHGWRVTGVDVAETALGRARAHAAELGVTGITWQQVDLAHSFPEGTFDLVSAQYLHSPVAHADERTTILSRAAAAVAPGGLLLIVGHATWPSWVSEPPADIHFPTTAEVLAGLRLDPAEWTVARDELAERDQPSPEGMPGTRKDNLLLIRRH</sequence>
<dbReference type="CDD" id="cd02440">
    <property type="entry name" value="AdoMet_MTases"/>
    <property type="match status" value="1"/>
</dbReference>
<proteinExistence type="predicted"/>
<protein>
    <submittedName>
        <fullName evidence="3">Methyltransferase domain-containing protein</fullName>
    </submittedName>
</protein>
<dbReference type="RefSeq" id="WP_167464783.1">
    <property type="nucleotide sequence ID" value="NZ_CP046171.1"/>
</dbReference>
<gene>
    <name evidence="3" type="ORF">F5X71_28440</name>
</gene>
<dbReference type="GO" id="GO:0008168">
    <property type="term" value="F:methyltransferase activity"/>
    <property type="evidence" value="ECO:0007669"/>
    <property type="project" value="UniProtKB-KW"/>
</dbReference>
<keyword evidence="3" id="KW-0489">Methyltransferase</keyword>